<keyword evidence="4 6" id="KW-1133">Transmembrane helix</keyword>
<dbReference type="PANTHER" id="PTHR42718:SF9">
    <property type="entry name" value="MAJOR FACILITATOR SUPERFAMILY MULTIDRUG TRANSPORTER MFSC"/>
    <property type="match status" value="1"/>
</dbReference>
<comment type="caution">
    <text evidence="8">The sequence shown here is derived from an EMBL/GenBank/DDBJ whole genome shotgun (WGS) entry which is preliminary data.</text>
</comment>
<evidence type="ECO:0000256" key="4">
    <source>
        <dbReference type="ARBA" id="ARBA00022989"/>
    </source>
</evidence>
<evidence type="ECO:0000256" key="5">
    <source>
        <dbReference type="ARBA" id="ARBA00023136"/>
    </source>
</evidence>
<feature type="transmembrane region" description="Helical" evidence="6">
    <location>
        <begin position="353"/>
        <end position="375"/>
    </location>
</feature>
<dbReference type="InterPro" id="IPR011701">
    <property type="entry name" value="MFS"/>
</dbReference>
<dbReference type="InterPro" id="IPR036259">
    <property type="entry name" value="MFS_trans_sf"/>
</dbReference>
<dbReference type="GO" id="GO:0016020">
    <property type="term" value="C:membrane"/>
    <property type="evidence" value="ECO:0007669"/>
    <property type="project" value="UniProtKB-SubCell"/>
</dbReference>
<sequence length="456" mass="47659">MSPRLKITILYLLGFSIDLANMFIVNAAYPTIQRELGASVAQLAWIANMYALGLTVVIPLGTWMARRLGERRLLIISLFLFAVASLGIGLAGSIHALLAWRLVQGLGGGLLIPVGQAMAYRACPPEGRAGLTALVMMTALLVPALSPAAGGLLVDYVSWRAIFLSMIPLALLTAGFAWWWLPADASAQDSSRLDVRGLGLSVVALACLLLGMSMLGQPEQGAGAVLAMGAALAAAVAYVVHARRAVSPVLDLSLLQDIQLRTGLVIYLCVPGGFAGVSMVAALYFQNTLGLSATQTGALMMPWAIAACLAILTTRHAFARLGSKPLFLAGIAIDVCGIALLATPLAQQGIGRIAAFAAMGLGASLCTSAAQSAAFQDVAPSRMGDASALWNINRQLSFCIGTVLLGSVLACLLVQHADDPSMAYRQCFVVAALLALLPLPFVMRLPMPRAFAPISH</sequence>
<keyword evidence="3 6" id="KW-0812">Transmembrane</keyword>
<dbReference type="InterPro" id="IPR020846">
    <property type="entry name" value="MFS_dom"/>
</dbReference>
<keyword evidence="5 6" id="KW-0472">Membrane</keyword>
<evidence type="ECO:0000256" key="2">
    <source>
        <dbReference type="ARBA" id="ARBA00022448"/>
    </source>
</evidence>
<evidence type="ECO:0000259" key="7">
    <source>
        <dbReference type="PROSITE" id="PS50850"/>
    </source>
</evidence>
<dbReference type="Proteomes" id="UP000541535">
    <property type="component" value="Unassembled WGS sequence"/>
</dbReference>
<dbReference type="PANTHER" id="PTHR42718">
    <property type="entry name" value="MAJOR FACILITATOR SUPERFAMILY MULTIDRUG TRANSPORTER MFSC"/>
    <property type="match status" value="1"/>
</dbReference>
<evidence type="ECO:0000313" key="8">
    <source>
        <dbReference type="EMBL" id="MBB3118641.1"/>
    </source>
</evidence>
<gene>
    <name evidence="8" type="ORF">FHS03_001672</name>
</gene>
<dbReference type="Gene3D" id="1.20.1250.20">
    <property type="entry name" value="MFS general substrate transporter like domains"/>
    <property type="match status" value="1"/>
</dbReference>
<dbReference type="PROSITE" id="PS50850">
    <property type="entry name" value="MFS"/>
    <property type="match status" value="1"/>
</dbReference>
<dbReference type="Gene3D" id="1.20.1720.10">
    <property type="entry name" value="Multidrug resistance protein D"/>
    <property type="match status" value="1"/>
</dbReference>
<feature type="transmembrane region" description="Helical" evidence="6">
    <location>
        <begin position="396"/>
        <end position="417"/>
    </location>
</feature>
<feature type="transmembrane region" description="Helical" evidence="6">
    <location>
        <begin position="326"/>
        <end position="347"/>
    </location>
</feature>
<protein>
    <submittedName>
        <fullName evidence="8">EmrB/QacA subfamily drug resistance transporter</fullName>
    </submittedName>
</protein>
<name>A0A7W5FTJ3_9BURK</name>
<feature type="transmembrane region" description="Helical" evidence="6">
    <location>
        <begin position="193"/>
        <end position="215"/>
    </location>
</feature>
<dbReference type="AlphaFoldDB" id="A0A7W5FTJ3"/>
<feature type="transmembrane region" description="Helical" evidence="6">
    <location>
        <begin position="423"/>
        <end position="442"/>
    </location>
</feature>
<feature type="domain" description="Major facilitator superfamily (MFS) profile" evidence="7">
    <location>
        <begin position="7"/>
        <end position="450"/>
    </location>
</feature>
<keyword evidence="2" id="KW-0813">Transport</keyword>
<proteinExistence type="predicted"/>
<feature type="transmembrane region" description="Helical" evidence="6">
    <location>
        <begin position="262"/>
        <end position="285"/>
    </location>
</feature>
<evidence type="ECO:0000256" key="1">
    <source>
        <dbReference type="ARBA" id="ARBA00004141"/>
    </source>
</evidence>
<feature type="transmembrane region" description="Helical" evidence="6">
    <location>
        <begin position="41"/>
        <end position="61"/>
    </location>
</feature>
<dbReference type="EMBL" id="JACHXD010000003">
    <property type="protein sequence ID" value="MBB3118641.1"/>
    <property type="molecule type" value="Genomic_DNA"/>
</dbReference>
<evidence type="ECO:0000256" key="3">
    <source>
        <dbReference type="ARBA" id="ARBA00022692"/>
    </source>
</evidence>
<dbReference type="SUPFAM" id="SSF103473">
    <property type="entry name" value="MFS general substrate transporter"/>
    <property type="match status" value="1"/>
</dbReference>
<dbReference type="RefSeq" id="WP_183440524.1">
    <property type="nucleotide sequence ID" value="NZ_JACHXD010000003.1"/>
</dbReference>
<evidence type="ECO:0000313" key="9">
    <source>
        <dbReference type="Proteomes" id="UP000541535"/>
    </source>
</evidence>
<feature type="transmembrane region" description="Helical" evidence="6">
    <location>
        <begin position="73"/>
        <end position="92"/>
    </location>
</feature>
<accession>A0A7W5FTJ3</accession>
<comment type="subcellular location">
    <subcellularLocation>
        <location evidence="1">Membrane</location>
        <topology evidence="1">Multi-pass membrane protein</topology>
    </subcellularLocation>
</comment>
<evidence type="ECO:0000256" key="6">
    <source>
        <dbReference type="SAM" id="Phobius"/>
    </source>
</evidence>
<organism evidence="8 9">
    <name type="scientific">Pseudoduganella violacea</name>
    <dbReference type="NCBI Taxonomy" id="1715466"/>
    <lineage>
        <taxon>Bacteria</taxon>
        <taxon>Pseudomonadati</taxon>
        <taxon>Pseudomonadota</taxon>
        <taxon>Betaproteobacteria</taxon>
        <taxon>Burkholderiales</taxon>
        <taxon>Oxalobacteraceae</taxon>
        <taxon>Telluria group</taxon>
        <taxon>Pseudoduganella</taxon>
    </lineage>
</organism>
<feature type="transmembrane region" description="Helical" evidence="6">
    <location>
        <begin position="221"/>
        <end position="241"/>
    </location>
</feature>
<dbReference type="Pfam" id="PF07690">
    <property type="entry name" value="MFS_1"/>
    <property type="match status" value="1"/>
</dbReference>
<feature type="transmembrane region" description="Helical" evidence="6">
    <location>
        <begin position="159"/>
        <end position="181"/>
    </location>
</feature>
<keyword evidence="9" id="KW-1185">Reference proteome</keyword>
<dbReference type="GO" id="GO:0022857">
    <property type="term" value="F:transmembrane transporter activity"/>
    <property type="evidence" value="ECO:0007669"/>
    <property type="project" value="InterPro"/>
</dbReference>
<feature type="transmembrane region" description="Helical" evidence="6">
    <location>
        <begin position="98"/>
        <end position="119"/>
    </location>
</feature>
<feature type="transmembrane region" description="Helical" evidence="6">
    <location>
        <begin position="297"/>
        <end position="314"/>
    </location>
</feature>
<feature type="transmembrane region" description="Helical" evidence="6">
    <location>
        <begin position="131"/>
        <end position="153"/>
    </location>
</feature>
<reference evidence="8 9" key="1">
    <citation type="submission" date="2020-08" db="EMBL/GenBank/DDBJ databases">
        <title>Genomic Encyclopedia of Type Strains, Phase III (KMG-III): the genomes of soil and plant-associated and newly described type strains.</title>
        <authorList>
            <person name="Whitman W."/>
        </authorList>
    </citation>
    <scope>NUCLEOTIDE SEQUENCE [LARGE SCALE GENOMIC DNA]</scope>
    <source>
        <strain evidence="8 9">CECT 8897</strain>
    </source>
</reference>
<feature type="transmembrane region" description="Helical" evidence="6">
    <location>
        <begin position="7"/>
        <end position="29"/>
    </location>
</feature>